<dbReference type="GO" id="GO:0000287">
    <property type="term" value="F:magnesium ion binding"/>
    <property type="evidence" value="ECO:0007669"/>
    <property type="project" value="TreeGrafter"/>
</dbReference>
<sequence length="257" mass="29203">MKYKLVALDVDGTLLNGNGVLTQKTINAVNKAYHSGVEVVISTGRSLQQTRPILDELEIEGILVSHNGATTIKTDSKDIIYEFSYDIQEVAEIIKYCRVHGIQFSVCTAFDFYVEQINEYQIELFEKFNLNPIIHKDLLTLTDKVMKFTVDDQERVDGWRDIKLKQLRKTSDGFFQDIIHPNAHKASALEQVLYKLKIDRSEIIAIGDFYNDLEMLEFAGLGIAMGNAPEDLKEKADVVTTSNNEDGVFHALEEYLF</sequence>
<dbReference type="PROSITE" id="PS01228">
    <property type="entry name" value="COF_1"/>
    <property type="match status" value="1"/>
</dbReference>
<accession>A0A5Q2TH12</accession>
<dbReference type="NCBIfam" id="TIGR01484">
    <property type="entry name" value="HAD-SF-IIB"/>
    <property type="match status" value="1"/>
</dbReference>
<dbReference type="PANTHER" id="PTHR10000:SF8">
    <property type="entry name" value="HAD SUPERFAMILY HYDROLASE-LIKE, TYPE 3"/>
    <property type="match status" value="1"/>
</dbReference>
<dbReference type="CDD" id="cd07516">
    <property type="entry name" value="HAD_Pase"/>
    <property type="match status" value="1"/>
</dbReference>
<dbReference type="EMBL" id="CP045915">
    <property type="protein sequence ID" value="QGH33323.1"/>
    <property type="molecule type" value="Genomic_DNA"/>
</dbReference>
<dbReference type="InterPro" id="IPR036412">
    <property type="entry name" value="HAD-like_sf"/>
</dbReference>
<dbReference type="GO" id="GO:0005829">
    <property type="term" value="C:cytosol"/>
    <property type="evidence" value="ECO:0007669"/>
    <property type="project" value="TreeGrafter"/>
</dbReference>
<dbReference type="SFLD" id="SFLDG01140">
    <property type="entry name" value="C2.B:_Phosphomannomutase_and_P"/>
    <property type="match status" value="1"/>
</dbReference>
<keyword evidence="1" id="KW-0378">Hydrolase</keyword>
<keyword evidence="2" id="KW-1185">Reference proteome</keyword>
<dbReference type="PANTHER" id="PTHR10000">
    <property type="entry name" value="PHOSPHOSERINE PHOSPHATASE"/>
    <property type="match status" value="1"/>
</dbReference>
<reference evidence="1 2" key="1">
    <citation type="submission" date="2019-11" db="EMBL/GenBank/DDBJ databases">
        <title>Gracilibacillus salitolerans sp. nov., a moderate halophile isolated from a saline soil in northwest China.</title>
        <authorList>
            <person name="Gan L."/>
        </authorList>
    </citation>
    <scope>NUCLEOTIDE SEQUENCE [LARGE SCALE GENOMIC DNA]</scope>
    <source>
        <strain evidence="1 2">SCU50</strain>
    </source>
</reference>
<dbReference type="GO" id="GO:0016791">
    <property type="term" value="F:phosphatase activity"/>
    <property type="evidence" value="ECO:0007669"/>
    <property type="project" value="TreeGrafter"/>
</dbReference>
<dbReference type="Gene3D" id="3.30.1240.10">
    <property type="match status" value="1"/>
</dbReference>
<evidence type="ECO:0000313" key="1">
    <source>
        <dbReference type="EMBL" id="QGH33323.1"/>
    </source>
</evidence>
<dbReference type="SFLD" id="SFLDG01144">
    <property type="entry name" value="C2.B.4:_PGP_Like"/>
    <property type="match status" value="1"/>
</dbReference>
<gene>
    <name evidence="1" type="ORF">GI584_04410</name>
</gene>
<dbReference type="Pfam" id="PF08282">
    <property type="entry name" value="Hydrolase_3"/>
    <property type="match status" value="1"/>
</dbReference>
<dbReference type="RefSeq" id="WP_100361838.1">
    <property type="nucleotide sequence ID" value="NZ_CP045915.1"/>
</dbReference>
<dbReference type="Gene3D" id="3.40.50.1000">
    <property type="entry name" value="HAD superfamily/HAD-like"/>
    <property type="match status" value="1"/>
</dbReference>
<dbReference type="Proteomes" id="UP000339690">
    <property type="component" value="Chromosome"/>
</dbReference>
<dbReference type="AlphaFoldDB" id="A0A5Q2TH12"/>
<dbReference type="KEGG" id="grc:GI584_04410"/>
<dbReference type="InterPro" id="IPR023214">
    <property type="entry name" value="HAD_sf"/>
</dbReference>
<protein>
    <submittedName>
        <fullName evidence="1">Cof-type HAD-IIB family hydrolase</fullName>
    </submittedName>
</protein>
<dbReference type="SUPFAM" id="SSF56784">
    <property type="entry name" value="HAD-like"/>
    <property type="match status" value="1"/>
</dbReference>
<organism evidence="1 2">
    <name type="scientific">Gracilibacillus salitolerans</name>
    <dbReference type="NCBI Taxonomy" id="2663022"/>
    <lineage>
        <taxon>Bacteria</taxon>
        <taxon>Bacillati</taxon>
        <taxon>Bacillota</taxon>
        <taxon>Bacilli</taxon>
        <taxon>Bacillales</taxon>
        <taxon>Bacillaceae</taxon>
        <taxon>Gracilibacillus</taxon>
    </lineage>
</organism>
<dbReference type="NCBIfam" id="TIGR00099">
    <property type="entry name" value="Cof-subfamily"/>
    <property type="match status" value="1"/>
</dbReference>
<proteinExistence type="predicted"/>
<dbReference type="InterPro" id="IPR000150">
    <property type="entry name" value="Cof"/>
</dbReference>
<name>A0A5Q2TH12_9BACI</name>
<dbReference type="SFLD" id="SFLDS00003">
    <property type="entry name" value="Haloacid_Dehalogenase"/>
    <property type="match status" value="1"/>
</dbReference>
<dbReference type="InterPro" id="IPR006379">
    <property type="entry name" value="HAD-SF_hydro_IIB"/>
</dbReference>
<evidence type="ECO:0000313" key="2">
    <source>
        <dbReference type="Proteomes" id="UP000339690"/>
    </source>
</evidence>